<dbReference type="InterPro" id="IPR005501">
    <property type="entry name" value="LamB/YcsF/PxpA-like"/>
</dbReference>
<dbReference type="PANTHER" id="PTHR30292">
    <property type="entry name" value="UNCHARACTERIZED PROTEIN YBGL-RELATED"/>
    <property type="match status" value="1"/>
</dbReference>
<comment type="subunit">
    <text evidence="1">Forms a complex composed of PxpA, PxpB and PxpC.</text>
</comment>
<organism evidence="2 3">
    <name type="scientific">Mesorhizobium huakuii</name>
    <dbReference type="NCBI Taxonomy" id="28104"/>
    <lineage>
        <taxon>Bacteria</taxon>
        <taxon>Pseudomonadati</taxon>
        <taxon>Pseudomonadota</taxon>
        <taxon>Alphaproteobacteria</taxon>
        <taxon>Hyphomicrobiales</taxon>
        <taxon>Phyllobacteriaceae</taxon>
        <taxon>Mesorhizobium</taxon>
    </lineage>
</organism>
<keyword evidence="1" id="KW-0378">Hydrolase</keyword>
<dbReference type="EC" id="3.5.2.9" evidence="1"/>
<protein>
    <recommendedName>
        <fullName evidence="1">5-oxoprolinase subunit A</fullName>
        <shortName evidence="1">5-OPase subunit A</shortName>
        <ecNumber evidence="1">3.5.2.9</ecNumber>
    </recommendedName>
    <alternativeName>
        <fullName evidence="1">5-oxoprolinase (ATP-hydrolyzing) subunit A</fullName>
    </alternativeName>
</protein>
<comment type="catalytic activity">
    <reaction evidence="1">
        <text>5-oxo-L-proline + ATP + 2 H2O = L-glutamate + ADP + phosphate + H(+)</text>
        <dbReference type="Rhea" id="RHEA:10348"/>
        <dbReference type="ChEBI" id="CHEBI:15377"/>
        <dbReference type="ChEBI" id="CHEBI:15378"/>
        <dbReference type="ChEBI" id="CHEBI:29985"/>
        <dbReference type="ChEBI" id="CHEBI:30616"/>
        <dbReference type="ChEBI" id="CHEBI:43474"/>
        <dbReference type="ChEBI" id="CHEBI:58402"/>
        <dbReference type="ChEBI" id="CHEBI:456216"/>
        <dbReference type="EC" id="3.5.2.9"/>
    </reaction>
</comment>
<evidence type="ECO:0000313" key="2">
    <source>
        <dbReference type="EMBL" id="QND60526.1"/>
    </source>
</evidence>
<dbReference type="InterPro" id="IPR011330">
    <property type="entry name" value="Glyco_hydro/deAcase_b/a-brl"/>
</dbReference>
<dbReference type="CDD" id="cd10787">
    <property type="entry name" value="LamB_YcsF_like"/>
    <property type="match status" value="1"/>
</dbReference>
<keyword evidence="1" id="KW-0547">Nucleotide-binding</keyword>
<reference evidence="3" key="1">
    <citation type="journal article" date="2020" name="Mol. Plant Microbe">
        <title>Rhizobial microsymbionts of the narrowly endemic Oxytropis species growing in Kamchatka are characterized by significant genetic diversity and possess a set of genes that are associated with T3SS and T6SS secretion systems and can affect the development of symbiosis.</title>
        <authorList>
            <person name="Safronova V."/>
            <person name="Guro P."/>
            <person name="Sazanova A."/>
            <person name="Kuznetsova I."/>
            <person name="Belimov A."/>
            <person name="Yakubov V."/>
            <person name="Chirak E."/>
            <person name="Afonin A."/>
            <person name="Gogolev Y."/>
            <person name="Andronov E."/>
            <person name="Tikhonovich I."/>
        </authorList>
    </citation>
    <scope>NUCLEOTIDE SEQUENCE [LARGE SCALE GENOMIC DNA]</scope>
    <source>
        <strain evidence="3">583</strain>
    </source>
</reference>
<dbReference type="RefSeq" id="WP_183459514.1">
    <property type="nucleotide sequence ID" value="NZ_CP050296.1"/>
</dbReference>
<dbReference type="SUPFAM" id="SSF88713">
    <property type="entry name" value="Glycoside hydrolase/deacetylase"/>
    <property type="match status" value="1"/>
</dbReference>
<comment type="similarity">
    <text evidence="1">Belongs to the LamB/PxpA family.</text>
</comment>
<gene>
    <name evidence="1" type="primary">pxpA</name>
    <name evidence="2" type="ORF">HB778_31280</name>
</gene>
<proteinExistence type="inferred from homology"/>
<comment type="function">
    <text evidence="1">Catalyzes the cleavage of 5-oxoproline to form L-glutamate coupled to the hydrolysis of ATP to ADP and inorganic phosphate.</text>
</comment>
<evidence type="ECO:0000256" key="1">
    <source>
        <dbReference type="HAMAP-Rule" id="MF_00691"/>
    </source>
</evidence>
<dbReference type="GO" id="GO:0005524">
    <property type="term" value="F:ATP binding"/>
    <property type="evidence" value="ECO:0007669"/>
    <property type="project" value="UniProtKB-UniRule"/>
</dbReference>
<dbReference type="GO" id="GO:0017168">
    <property type="term" value="F:5-oxoprolinase (ATP-hydrolyzing) activity"/>
    <property type="evidence" value="ECO:0007669"/>
    <property type="project" value="UniProtKB-UniRule"/>
</dbReference>
<dbReference type="Proteomes" id="UP000515465">
    <property type="component" value="Chromosome"/>
</dbReference>
<dbReference type="NCBIfam" id="NF003814">
    <property type="entry name" value="PRK05406.1-3"/>
    <property type="match status" value="1"/>
</dbReference>
<dbReference type="PANTHER" id="PTHR30292:SF0">
    <property type="entry name" value="5-OXOPROLINASE SUBUNIT A"/>
    <property type="match status" value="1"/>
</dbReference>
<keyword evidence="1" id="KW-0067">ATP-binding</keyword>
<dbReference type="EMBL" id="CP050296">
    <property type="protein sequence ID" value="QND60526.1"/>
    <property type="molecule type" value="Genomic_DNA"/>
</dbReference>
<dbReference type="Gene3D" id="3.20.20.370">
    <property type="entry name" value="Glycoside hydrolase/deacetylase"/>
    <property type="match status" value="1"/>
</dbReference>
<name>A0A7G6T194_9HYPH</name>
<dbReference type="GO" id="GO:0005975">
    <property type="term" value="P:carbohydrate metabolic process"/>
    <property type="evidence" value="ECO:0007669"/>
    <property type="project" value="InterPro"/>
</dbReference>
<sequence length="268" mass="28246">MVRTTEESAGAAEGLQVDINSDMGEGFGAYRLGDDAAILDIVSSANVACGFHAGDPEIMAATFSMARDKGVAVGAHPSFADLWGFGRRIIPHSMDEIERLVAYQIGAAQALSAYAGHPIRYVKAHGALGNLTQTDRGVAEAVTRAVKAVDPGLICLAIALGFQDRIARDAGLTVRSEIFADRAYTEEGFLVSRKLEGAVIHDAQMAAERVVRMVKQGAIETISGQALKTPIDSICVHSDTPAAVAIAARVRARLEEDGISVRAFAAIV</sequence>
<dbReference type="Pfam" id="PF03746">
    <property type="entry name" value="LamB_YcsF"/>
    <property type="match status" value="1"/>
</dbReference>
<evidence type="ECO:0000313" key="3">
    <source>
        <dbReference type="Proteomes" id="UP000515465"/>
    </source>
</evidence>
<dbReference type="AlphaFoldDB" id="A0A7G6T194"/>
<dbReference type="NCBIfam" id="NF003816">
    <property type="entry name" value="PRK05406.1-5"/>
    <property type="match status" value="1"/>
</dbReference>
<dbReference type="HAMAP" id="MF_00691">
    <property type="entry name" value="PxpA"/>
    <property type="match status" value="1"/>
</dbReference>
<accession>A0A7G6T194</accession>